<feature type="region of interest" description="Disordered" evidence="1">
    <location>
        <begin position="1"/>
        <end position="26"/>
    </location>
</feature>
<dbReference type="RefSeq" id="XP_029347832.1">
    <property type="nucleotide sequence ID" value="XM_029491972.1"/>
</dbReference>
<dbReference type="KEGG" id="api:115034661"/>
<proteinExistence type="predicted"/>
<dbReference type="AlphaFoldDB" id="A0A8R2JUN4"/>
<evidence type="ECO:0000313" key="2">
    <source>
        <dbReference type="EnsemblMetazoa" id="XP_029347832.1"/>
    </source>
</evidence>
<keyword evidence="3" id="KW-1185">Reference proteome</keyword>
<sequence length="315" mass="35846">MANSEEEMDIEVRAPRGEQTKNLGHRKQKFRDEWLNMKEFKNWLRPVKENPLKAHCCYCRFEMVSELSTVKKHMNSIKHKSATKSITGTKTNMLSTIIANRNNDQAIKRAEIKICGFLAEHNISFNTMDHLTDVLKEAFPDSKIAEGLHLGRTKSTNIVKHVIGQNHKDELINDLKNTNFSIIIDESTDVGTVKTLCICVRYFDHKINKLKSKFFDLVKVFKDSDSANEGATANKIYTEVLNALAKESIPFENVIGFASDGCNAMMGRWNSVSSRFKEDFPGIIIQKCICHSLALCASEACKALPRRYLHYIINL</sequence>
<evidence type="ECO:0008006" key="4">
    <source>
        <dbReference type="Google" id="ProtNLM"/>
    </source>
</evidence>
<dbReference type="Proteomes" id="UP000007819">
    <property type="component" value="Unassembled WGS sequence"/>
</dbReference>
<dbReference type="EnsemblMetazoa" id="XM_029491972.1">
    <property type="protein sequence ID" value="XP_029347832.1"/>
    <property type="gene ID" value="LOC115034661"/>
</dbReference>
<evidence type="ECO:0000256" key="1">
    <source>
        <dbReference type="SAM" id="MobiDB-lite"/>
    </source>
</evidence>
<evidence type="ECO:0000313" key="3">
    <source>
        <dbReference type="Proteomes" id="UP000007819"/>
    </source>
</evidence>
<feature type="compositionally biased region" description="Basic and acidic residues" evidence="1">
    <location>
        <begin position="10"/>
        <end position="19"/>
    </location>
</feature>
<dbReference type="OrthoDB" id="6581820at2759"/>
<reference evidence="2" key="2">
    <citation type="submission" date="2022-06" db="UniProtKB">
        <authorList>
            <consortium name="EnsemblMetazoa"/>
        </authorList>
    </citation>
    <scope>IDENTIFICATION</scope>
</reference>
<dbReference type="GeneID" id="115034661"/>
<reference evidence="3" key="1">
    <citation type="submission" date="2010-06" db="EMBL/GenBank/DDBJ databases">
        <authorList>
            <person name="Jiang H."/>
            <person name="Abraham K."/>
            <person name="Ali S."/>
            <person name="Alsbrooks S.L."/>
            <person name="Anim B.N."/>
            <person name="Anosike U.S."/>
            <person name="Attaway T."/>
            <person name="Bandaranaike D.P."/>
            <person name="Battles P.K."/>
            <person name="Bell S.N."/>
            <person name="Bell A.V."/>
            <person name="Beltran B."/>
            <person name="Bickham C."/>
            <person name="Bustamante Y."/>
            <person name="Caleb T."/>
            <person name="Canada A."/>
            <person name="Cardenas V."/>
            <person name="Carter K."/>
            <person name="Chacko J."/>
            <person name="Chandrabose M.N."/>
            <person name="Chavez D."/>
            <person name="Chavez A."/>
            <person name="Chen L."/>
            <person name="Chu H.-S."/>
            <person name="Claassen K.J."/>
            <person name="Cockrell R."/>
            <person name="Collins M."/>
            <person name="Cooper J.A."/>
            <person name="Cree A."/>
            <person name="Curry S.M."/>
            <person name="Da Y."/>
            <person name="Dao M.D."/>
            <person name="Das B."/>
            <person name="Davila M.-L."/>
            <person name="Davy-Carroll L."/>
            <person name="Denson S."/>
            <person name="Dinh H."/>
            <person name="Ebong V.E."/>
            <person name="Edwards J.R."/>
            <person name="Egan A."/>
            <person name="El-Daye J."/>
            <person name="Escobedo L."/>
            <person name="Fernandez S."/>
            <person name="Fernando P.R."/>
            <person name="Flagg N."/>
            <person name="Forbes L.D."/>
            <person name="Fowler R.G."/>
            <person name="Fu Q."/>
            <person name="Gabisi R.A."/>
            <person name="Ganer J."/>
            <person name="Garbino Pronczuk A."/>
            <person name="Garcia R.M."/>
            <person name="Garner T."/>
            <person name="Garrett T.E."/>
            <person name="Gonzalez D.A."/>
            <person name="Hamid H."/>
            <person name="Hawkins E.S."/>
            <person name="Hirani K."/>
            <person name="Hogues M.E."/>
            <person name="Hollins B."/>
            <person name="Hsiao C.-H."/>
            <person name="Jabil R."/>
            <person name="James M.L."/>
            <person name="Jhangiani S.N."/>
            <person name="Johnson B."/>
            <person name="Johnson Q."/>
            <person name="Joshi V."/>
            <person name="Kalu J.B."/>
            <person name="Kam C."/>
            <person name="Kashfia A."/>
            <person name="Keebler J."/>
            <person name="Kisamo H."/>
            <person name="Kovar C.L."/>
            <person name="Lago L.A."/>
            <person name="Lai C.-Y."/>
            <person name="Laidlaw J."/>
            <person name="Lara F."/>
            <person name="Le T.-K."/>
            <person name="Lee S.L."/>
            <person name="Legall F.H."/>
            <person name="Lemon S.J."/>
            <person name="Lewis L.R."/>
            <person name="Li B."/>
            <person name="Liu Y."/>
            <person name="Liu Y.-S."/>
            <person name="Lopez J."/>
            <person name="Lozado R.J."/>
            <person name="Lu J."/>
            <person name="Madu R.C."/>
            <person name="Maheshwari M."/>
            <person name="Maheshwari R."/>
            <person name="Malloy K."/>
            <person name="Martinez E."/>
            <person name="Mathew T."/>
            <person name="Mercado I.C."/>
            <person name="Mercado C."/>
            <person name="Meyer B."/>
            <person name="Montgomery K."/>
            <person name="Morgan M.B."/>
            <person name="Munidasa M."/>
            <person name="Nazareth L.V."/>
            <person name="Nelson J."/>
            <person name="Ng B.M."/>
            <person name="Nguyen N.B."/>
            <person name="Nguyen P.Q."/>
            <person name="Nguyen T."/>
            <person name="Obregon M."/>
            <person name="Okwuonu G.O."/>
            <person name="Onwere C.G."/>
            <person name="Orozco G."/>
            <person name="Parra A."/>
            <person name="Patel S."/>
            <person name="Patil S."/>
            <person name="Perez A."/>
            <person name="Perez Y."/>
            <person name="Pham C."/>
            <person name="Primus E.L."/>
            <person name="Pu L.-L."/>
            <person name="Puazo M."/>
            <person name="Qin X."/>
            <person name="Quiroz J.B."/>
            <person name="Reese J."/>
            <person name="Richards S."/>
            <person name="Rives C.M."/>
            <person name="Robberts R."/>
            <person name="Ruiz S.J."/>
            <person name="Ruiz M.J."/>
            <person name="Santibanez J."/>
            <person name="Schneider B.W."/>
            <person name="Sisson I."/>
            <person name="Smith M."/>
            <person name="Sodergren E."/>
            <person name="Song X.-Z."/>
            <person name="Song B.B."/>
            <person name="Summersgill H."/>
            <person name="Thelus R."/>
            <person name="Thornton R.D."/>
            <person name="Trejos Z.Y."/>
            <person name="Usmani K."/>
            <person name="Vattathil S."/>
            <person name="Villasana D."/>
            <person name="Walker D.L."/>
            <person name="Wang S."/>
            <person name="Wang K."/>
            <person name="White C.S."/>
            <person name="Williams A.C."/>
            <person name="Williamson J."/>
            <person name="Wilson K."/>
            <person name="Woghiren I.O."/>
            <person name="Woodworth J.R."/>
            <person name="Worley K.C."/>
            <person name="Wright R.A."/>
            <person name="Wu W."/>
            <person name="Young L."/>
            <person name="Zhang L."/>
            <person name="Zhang J."/>
            <person name="Zhu Y."/>
            <person name="Muzny D.M."/>
            <person name="Weinstock G."/>
            <person name="Gibbs R.A."/>
        </authorList>
    </citation>
    <scope>NUCLEOTIDE SEQUENCE [LARGE SCALE GENOMIC DNA]</scope>
    <source>
        <strain evidence="3">LSR1</strain>
    </source>
</reference>
<protein>
    <recommendedName>
        <fullName evidence="4">DUF4371 domain-containing protein</fullName>
    </recommendedName>
</protein>
<accession>A0A8R2JUN4</accession>
<dbReference type="PANTHER" id="PTHR37162">
    <property type="entry name" value="HAT FAMILY DIMERISATION DOMAINCONTAINING PROTEIN-RELATED"/>
    <property type="match status" value="1"/>
</dbReference>
<name>A0A8R2JUN4_ACYPI</name>
<organism evidence="2 3">
    <name type="scientific">Acyrthosiphon pisum</name>
    <name type="common">Pea aphid</name>
    <dbReference type="NCBI Taxonomy" id="7029"/>
    <lineage>
        <taxon>Eukaryota</taxon>
        <taxon>Metazoa</taxon>
        <taxon>Ecdysozoa</taxon>
        <taxon>Arthropoda</taxon>
        <taxon>Hexapoda</taxon>
        <taxon>Insecta</taxon>
        <taxon>Pterygota</taxon>
        <taxon>Neoptera</taxon>
        <taxon>Paraneoptera</taxon>
        <taxon>Hemiptera</taxon>
        <taxon>Sternorrhyncha</taxon>
        <taxon>Aphidomorpha</taxon>
        <taxon>Aphidoidea</taxon>
        <taxon>Aphididae</taxon>
        <taxon>Macrosiphini</taxon>
        <taxon>Acyrthosiphon</taxon>
    </lineage>
</organism>
<dbReference type="PANTHER" id="PTHR37162:SF1">
    <property type="entry name" value="BED-TYPE DOMAIN-CONTAINING PROTEIN"/>
    <property type="match status" value="1"/>
</dbReference>